<evidence type="ECO:0000313" key="1">
    <source>
        <dbReference type="EMBL" id="SJL10220.1"/>
    </source>
</evidence>
<organism evidence="1 2">
    <name type="scientific">Armillaria ostoyae</name>
    <name type="common">Armillaria root rot fungus</name>
    <dbReference type="NCBI Taxonomy" id="47428"/>
    <lineage>
        <taxon>Eukaryota</taxon>
        <taxon>Fungi</taxon>
        <taxon>Dikarya</taxon>
        <taxon>Basidiomycota</taxon>
        <taxon>Agaricomycotina</taxon>
        <taxon>Agaricomycetes</taxon>
        <taxon>Agaricomycetidae</taxon>
        <taxon>Agaricales</taxon>
        <taxon>Marasmiineae</taxon>
        <taxon>Physalacriaceae</taxon>
        <taxon>Armillaria</taxon>
    </lineage>
</organism>
<reference evidence="2" key="1">
    <citation type="journal article" date="2017" name="Nat. Ecol. Evol.">
        <title>Genome expansion and lineage-specific genetic innovations in the forest pathogenic fungi Armillaria.</title>
        <authorList>
            <person name="Sipos G."/>
            <person name="Prasanna A.N."/>
            <person name="Walter M.C."/>
            <person name="O'Connor E."/>
            <person name="Balint B."/>
            <person name="Krizsan K."/>
            <person name="Kiss B."/>
            <person name="Hess J."/>
            <person name="Varga T."/>
            <person name="Slot J."/>
            <person name="Riley R."/>
            <person name="Boka B."/>
            <person name="Rigling D."/>
            <person name="Barry K."/>
            <person name="Lee J."/>
            <person name="Mihaltcheva S."/>
            <person name="LaButti K."/>
            <person name="Lipzen A."/>
            <person name="Waldron R."/>
            <person name="Moloney N.M."/>
            <person name="Sperisen C."/>
            <person name="Kredics L."/>
            <person name="Vagvoelgyi C."/>
            <person name="Patrignani A."/>
            <person name="Fitzpatrick D."/>
            <person name="Nagy I."/>
            <person name="Doyle S."/>
            <person name="Anderson J.B."/>
            <person name="Grigoriev I.V."/>
            <person name="Gueldener U."/>
            <person name="Muensterkoetter M."/>
            <person name="Nagy L.G."/>
        </authorList>
    </citation>
    <scope>NUCLEOTIDE SEQUENCE [LARGE SCALE GENOMIC DNA]</scope>
    <source>
        <strain evidence="2">C18/9</strain>
    </source>
</reference>
<dbReference type="Proteomes" id="UP000219338">
    <property type="component" value="Unassembled WGS sequence"/>
</dbReference>
<keyword evidence="2" id="KW-1185">Reference proteome</keyword>
<evidence type="ECO:0000313" key="2">
    <source>
        <dbReference type="Proteomes" id="UP000219338"/>
    </source>
</evidence>
<dbReference type="EMBL" id="FUEG01000012">
    <property type="protein sequence ID" value="SJL10220.1"/>
    <property type="molecule type" value="Genomic_DNA"/>
</dbReference>
<dbReference type="OrthoDB" id="10570114at2759"/>
<proteinExistence type="predicted"/>
<accession>A0A284RN78</accession>
<protein>
    <submittedName>
        <fullName evidence="1">Uncharacterized protein</fullName>
    </submittedName>
</protein>
<gene>
    <name evidence="1" type="ORF">ARMOST_13604</name>
</gene>
<sequence length="98" mass="10707">MNMHGKEALEHFAGVERNGRADCAIGVPINVHQQLPCSTPPKLSTTNISLSNITGFAVPLQYAAMVQYSQESSDEAYDDMGSEKEILRPLFVQQALQA</sequence>
<name>A0A284RN78_ARMOS</name>
<dbReference type="AlphaFoldDB" id="A0A284RN78"/>